<dbReference type="InParanoid" id="A0A2K2DDL7"/>
<keyword evidence="4" id="KW-1185">Reference proteome</keyword>
<dbReference type="FunCoup" id="A0A2K2DDL7">
    <property type="interactions" value="252"/>
</dbReference>
<reference evidence="2" key="2">
    <citation type="submission" date="2017-06" db="EMBL/GenBank/DDBJ databases">
        <title>WGS assembly of Brachypodium distachyon.</title>
        <authorList>
            <consortium name="The International Brachypodium Initiative"/>
            <person name="Lucas S."/>
            <person name="Harmon-Smith M."/>
            <person name="Lail K."/>
            <person name="Tice H."/>
            <person name="Grimwood J."/>
            <person name="Bruce D."/>
            <person name="Barry K."/>
            <person name="Shu S."/>
            <person name="Lindquist E."/>
            <person name="Wang M."/>
            <person name="Pitluck S."/>
            <person name="Vogel J.P."/>
            <person name="Garvin D.F."/>
            <person name="Mockler T.C."/>
            <person name="Schmutz J."/>
            <person name="Rokhsar D."/>
            <person name="Bevan M.W."/>
        </authorList>
    </citation>
    <scope>NUCLEOTIDE SEQUENCE</scope>
    <source>
        <strain evidence="2">Bd21</strain>
    </source>
</reference>
<reference evidence="3" key="3">
    <citation type="submission" date="2018-08" db="UniProtKB">
        <authorList>
            <consortium name="EnsemblPlants"/>
        </authorList>
    </citation>
    <scope>IDENTIFICATION</scope>
    <source>
        <strain evidence="3">cv. Bd21</strain>
    </source>
</reference>
<evidence type="ECO:0000313" key="2">
    <source>
        <dbReference type="EMBL" id="PNT72374.1"/>
    </source>
</evidence>
<dbReference type="AlphaFoldDB" id="A0A2K2DDL7"/>
<feature type="region of interest" description="Disordered" evidence="1">
    <location>
        <begin position="102"/>
        <end position="138"/>
    </location>
</feature>
<evidence type="ECO:0008006" key="5">
    <source>
        <dbReference type="Google" id="ProtNLM"/>
    </source>
</evidence>
<proteinExistence type="predicted"/>
<dbReference type="EMBL" id="CM000881">
    <property type="protein sequence ID" value="PNT72374.1"/>
    <property type="molecule type" value="Genomic_DNA"/>
</dbReference>
<dbReference type="EnsemblPlants" id="PNT72374">
    <property type="protein sequence ID" value="PNT72374"/>
    <property type="gene ID" value="BRADI_2g43277v3"/>
</dbReference>
<evidence type="ECO:0000313" key="3">
    <source>
        <dbReference type="EnsemblPlants" id="PNT72374"/>
    </source>
</evidence>
<sequence length="138" mass="15207">MGMGELCVASLWEMESFKAARLPRVAPISPILSTQDNGDSVMYFNLEEVDGRVHLCSLNMRTKTLLPSSFLLDTPRPSIVGSDCFKRLKDQYPLCPVATSDAKQFPVPPQRAREEDSGLLLPVLSPRTPTLPSTPSKC</sequence>
<protein>
    <recommendedName>
        <fullName evidence="5">DUF1618 domain-containing protein</fullName>
    </recommendedName>
</protein>
<accession>A0A2K2DDL7</accession>
<name>A0A2K2DDL7_BRADI</name>
<dbReference type="Gramene" id="PNT72374">
    <property type="protein sequence ID" value="PNT72374"/>
    <property type="gene ID" value="BRADI_2g43277v3"/>
</dbReference>
<feature type="compositionally biased region" description="Low complexity" evidence="1">
    <location>
        <begin position="119"/>
        <end position="138"/>
    </location>
</feature>
<dbReference type="Proteomes" id="UP000008810">
    <property type="component" value="Chromosome 2"/>
</dbReference>
<reference evidence="2 3" key="1">
    <citation type="journal article" date="2010" name="Nature">
        <title>Genome sequencing and analysis of the model grass Brachypodium distachyon.</title>
        <authorList>
            <consortium name="International Brachypodium Initiative"/>
        </authorList>
    </citation>
    <scope>NUCLEOTIDE SEQUENCE [LARGE SCALE GENOMIC DNA]</scope>
    <source>
        <strain evidence="2 3">Bd21</strain>
    </source>
</reference>
<evidence type="ECO:0000256" key="1">
    <source>
        <dbReference type="SAM" id="MobiDB-lite"/>
    </source>
</evidence>
<gene>
    <name evidence="2" type="ORF">BRADI_2g43277v3</name>
</gene>
<evidence type="ECO:0000313" key="4">
    <source>
        <dbReference type="Proteomes" id="UP000008810"/>
    </source>
</evidence>
<organism evidence="2">
    <name type="scientific">Brachypodium distachyon</name>
    <name type="common">Purple false brome</name>
    <name type="synonym">Trachynia distachya</name>
    <dbReference type="NCBI Taxonomy" id="15368"/>
    <lineage>
        <taxon>Eukaryota</taxon>
        <taxon>Viridiplantae</taxon>
        <taxon>Streptophyta</taxon>
        <taxon>Embryophyta</taxon>
        <taxon>Tracheophyta</taxon>
        <taxon>Spermatophyta</taxon>
        <taxon>Magnoliopsida</taxon>
        <taxon>Liliopsida</taxon>
        <taxon>Poales</taxon>
        <taxon>Poaceae</taxon>
        <taxon>BOP clade</taxon>
        <taxon>Pooideae</taxon>
        <taxon>Stipodae</taxon>
        <taxon>Brachypodieae</taxon>
        <taxon>Brachypodium</taxon>
    </lineage>
</organism>